<feature type="region of interest" description="Disordered" evidence="1">
    <location>
        <begin position="30"/>
        <end position="51"/>
    </location>
</feature>
<keyword evidence="2" id="KW-0732">Signal</keyword>
<keyword evidence="4" id="KW-1185">Reference proteome</keyword>
<feature type="chain" id="PRO_5047463355" description="Cyclic lactone autoinducer peptide" evidence="2">
    <location>
        <begin position="25"/>
        <end position="51"/>
    </location>
</feature>
<protein>
    <recommendedName>
        <fullName evidence="5">Cyclic lactone autoinducer peptide</fullName>
    </recommendedName>
</protein>
<name>A0ABW6B0L8_9SPHI</name>
<evidence type="ECO:0000313" key="4">
    <source>
        <dbReference type="Proteomes" id="UP001597560"/>
    </source>
</evidence>
<evidence type="ECO:0000256" key="2">
    <source>
        <dbReference type="SAM" id="SignalP"/>
    </source>
</evidence>
<evidence type="ECO:0000256" key="1">
    <source>
        <dbReference type="SAM" id="MobiDB-lite"/>
    </source>
</evidence>
<evidence type="ECO:0000313" key="3">
    <source>
        <dbReference type="EMBL" id="MFD2961606.1"/>
    </source>
</evidence>
<evidence type="ECO:0008006" key="5">
    <source>
        <dbReference type="Google" id="ProtNLM"/>
    </source>
</evidence>
<dbReference type="RefSeq" id="WP_377609829.1">
    <property type="nucleotide sequence ID" value="NZ_JBHUPA010000002.1"/>
</dbReference>
<gene>
    <name evidence="3" type="ORF">ACFS6J_07415</name>
</gene>
<sequence>MKKAKLIFSAVAVVIVSSFSYAMANRGNGGCPLPSDRPNCHIIPPPKPKPR</sequence>
<comment type="caution">
    <text evidence="3">The sequence shown here is derived from an EMBL/GenBank/DDBJ whole genome shotgun (WGS) entry which is preliminary data.</text>
</comment>
<proteinExistence type="predicted"/>
<reference evidence="4" key="1">
    <citation type="journal article" date="2019" name="Int. J. Syst. Evol. Microbiol.">
        <title>The Global Catalogue of Microorganisms (GCM) 10K type strain sequencing project: providing services to taxonomists for standard genome sequencing and annotation.</title>
        <authorList>
            <consortium name="The Broad Institute Genomics Platform"/>
            <consortium name="The Broad Institute Genome Sequencing Center for Infectious Disease"/>
            <person name="Wu L."/>
            <person name="Ma J."/>
        </authorList>
    </citation>
    <scope>NUCLEOTIDE SEQUENCE [LARGE SCALE GENOMIC DNA]</scope>
    <source>
        <strain evidence="4">KCTC 23098</strain>
    </source>
</reference>
<organism evidence="3 4">
    <name type="scientific">Olivibacter jilunii</name>
    <dbReference type="NCBI Taxonomy" id="985016"/>
    <lineage>
        <taxon>Bacteria</taxon>
        <taxon>Pseudomonadati</taxon>
        <taxon>Bacteroidota</taxon>
        <taxon>Sphingobacteriia</taxon>
        <taxon>Sphingobacteriales</taxon>
        <taxon>Sphingobacteriaceae</taxon>
        <taxon>Olivibacter</taxon>
    </lineage>
</organism>
<dbReference type="EMBL" id="JBHUPA010000002">
    <property type="protein sequence ID" value="MFD2961606.1"/>
    <property type="molecule type" value="Genomic_DNA"/>
</dbReference>
<accession>A0ABW6B0L8</accession>
<dbReference type="Proteomes" id="UP001597560">
    <property type="component" value="Unassembled WGS sequence"/>
</dbReference>
<feature type="signal peptide" evidence="2">
    <location>
        <begin position="1"/>
        <end position="24"/>
    </location>
</feature>